<keyword evidence="1" id="KW-1133">Transmembrane helix</keyword>
<keyword evidence="3" id="KW-1185">Reference proteome</keyword>
<dbReference type="Proteomes" id="UP000270678">
    <property type="component" value="Chromosome"/>
</dbReference>
<dbReference type="Pfam" id="PF11193">
    <property type="entry name" value="DUF2812"/>
    <property type="match status" value="1"/>
</dbReference>
<gene>
    <name evidence="2" type="ORF">EI981_02460</name>
</gene>
<dbReference type="KEGG" id="plut:EI981_02460"/>
<keyword evidence="1" id="KW-0812">Transmembrane</keyword>
<dbReference type="AlphaFoldDB" id="A0A3Q9I9P3"/>
<dbReference type="InterPro" id="IPR021359">
    <property type="entry name" value="DUF2812"/>
</dbReference>
<dbReference type="EMBL" id="CP034346">
    <property type="protein sequence ID" value="AZS13445.1"/>
    <property type="molecule type" value="Genomic_DNA"/>
</dbReference>
<evidence type="ECO:0000313" key="2">
    <source>
        <dbReference type="EMBL" id="AZS13445.1"/>
    </source>
</evidence>
<sequence length="205" mass="24217">MKKYKFFTDFDREEKWLNEVARSGHQLVNKAYSYEFAEGSPEEANYRIDYRTFKNRQDFEDYRMLFEDSGWKHIAGTKSSGAQYFKQVMDQGDEDIFSDVDSKAARYKRLSEMWLSLAGCFIPLFAVLISTGAINITAFIKPKLLYYTPGLWEMSGTHFWRAFLFETPFAFFRGFGWVILPIFILVYVIFAYKAKKQYEKTQQGH</sequence>
<evidence type="ECO:0000256" key="1">
    <source>
        <dbReference type="SAM" id="Phobius"/>
    </source>
</evidence>
<accession>A0A3Q9I9P3</accession>
<dbReference type="OrthoDB" id="8757095at2"/>
<proteinExistence type="predicted"/>
<dbReference type="RefSeq" id="WP_126995124.1">
    <property type="nucleotide sequence ID" value="NZ_CP034346.1"/>
</dbReference>
<reference evidence="3" key="1">
    <citation type="submission" date="2018-12" db="EMBL/GenBank/DDBJ databases">
        <title>Complete genome sequence of Paenibacillus sp. MBLB1234.</title>
        <authorList>
            <person name="Nam Y.-D."/>
            <person name="Kang J."/>
            <person name="Chung W.-H."/>
            <person name="Park Y.S."/>
        </authorList>
    </citation>
    <scope>NUCLEOTIDE SEQUENCE [LARGE SCALE GENOMIC DNA]</scope>
    <source>
        <strain evidence="3">MBLB1234</strain>
    </source>
</reference>
<protein>
    <submittedName>
        <fullName evidence="2">DUF2812 domain-containing protein</fullName>
    </submittedName>
</protein>
<keyword evidence="1" id="KW-0472">Membrane</keyword>
<feature type="transmembrane region" description="Helical" evidence="1">
    <location>
        <begin position="170"/>
        <end position="192"/>
    </location>
</feature>
<feature type="transmembrane region" description="Helical" evidence="1">
    <location>
        <begin position="113"/>
        <end position="140"/>
    </location>
</feature>
<evidence type="ECO:0000313" key="3">
    <source>
        <dbReference type="Proteomes" id="UP000270678"/>
    </source>
</evidence>
<name>A0A3Q9I9P3_9BACL</name>
<organism evidence="2 3">
    <name type="scientific">Paenibacillus lutimineralis</name>
    <dbReference type="NCBI Taxonomy" id="2707005"/>
    <lineage>
        <taxon>Bacteria</taxon>
        <taxon>Bacillati</taxon>
        <taxon>Bacillota</taxon>
        <taxon>Bacilli</taxon>
        <taxon>Bacillales</taxon>
        <taxon>Paenibacillaceae</taxon>
        <taxon>Paenibacillus</taxon>
    </lineage>
</organism>